<organism evidence="1">
    <name type="scientific">marine sediment metagenome</name>
    <dbReference type="NCBI Taxonomy" id="412755"/>
    <lineage>
        <taxon>unclassified sequences</taxon>
        <taxon>metagenomes</taxon>
        <taxon>ecological metagenomes</taxon>
    </lineage>
</organism>
<accession>X1MDI7</accession>
<evidence type="ECO:0000313" key="1">
    <source>
        <dbReference type="EMBL" id="GAI29702.1"/>
    </source>
</evidence>
<reference evidence="1" key="1">
    <citation type="journal article" date="2014" name="Front. Microbiol.">
        <title>High frequency of phylogenetically diverse reductive dehalogenase-homologous genes in deep subseafloor sedimentary metagenomes.</title>
        <authorList>
            <person name="Kawai M."/>
            <person name="Futagami T."/>
            <person name="Toyoda A."/>
            <person name="Takaki Y."/>
            <person name="Nishi S."/>
            <person name="Hori S."/>
            <person name="Arai W."/>
            <person name="Tsubouchi T."/>
            <person name="Morono Y."/>
            <person name="Uchiyama I."/>
            <person name="Ito T."/>
            <person name="Fujiyama A."/>
            <person name="Inagaki F."/>
            <person name="Takami H."/>
        </authorList>
    </citation>
    <scope>NUCLEOTIDE SEQUENCE</scope>
    <source>
        <strain evidence="1">Expedition CK06-06</strain>
    </source>
</reference>
<proteinExistence type="predicted"/>
<dbReference type="EMBL" id="BARV01020650">
    <property type="protein sequence ID" value="GAI29702.1"/>
    <property type="molecule type" value="Genomic_DNA"/>
</dbReference>
<sequence>IEGATTNIQQTVDSMQIEHENVQSAGSGQSIGLKIVERTREGDLVYKLG</sequence>
<gene>
    <name evidence="1" type="ORF">S06H3_34405</name>
</gene>
<dbReference type="InterPro" id="IPR009000">
    <property type="entry name" value="Transl_B-barrel_sf"/>
</dbReference>
<feature type="non-terminal residue" evidence="1">
    <location>
        <position position="1"/>
    </location>
</feature>
<name>X1MDI7_9ZZZZ</name>
<protein>
    <submittedName>
        <fullName evidence="1">Uncharacterized protein</fullName>
    </submittedName>
</protein>
<dbReference type="SUPFAM" id="SSF50447">
    <property type="entry name" value="Translation proteins"/>
    <property type="match status" value="1"/>
</dbReference>
<dbReference type="AlphaFoldDB" id="X1MDI7"/>
<comment type="caution">
    <text evidence="1">The sequence shown here is derived from an EMBL/GenBank/DDBJ whole genome shotgun (WGS) entry which is preliminary data.</text>
</comment>